<dbReference type="Proteomes" id="UP000005867">
    <property type="component" value="Chromosome"/>
</dbReference>
<evidence type="ECO:0000256" key="1">
    <source>
        <dbReference type="SAM" id="Phobius"/>
    </source>
</evidence>
<name>G7VF32_9CREN</name>
<dbReference type="OrthoDB" id="28590at2157"/>
<sequence>MEMRFLVLLVLGGVLLGAGVLYVDMSRYVVEVETACGPSYIFTAPLDDYVNLHKWLEEAGLVERYDSPIRKKAREALGIRSEENATIEQWNALVNLSLYMLGDGLNAVEEALRRAGVEVLGVGPGSGKPPVDKANSGTVVAFVRLGGRGEVLKELEKVAAVYNISVVVVDLPRVRAFEGNKTVDSVPGLGAPAHGLVSITIFGRFGDVAYYVGKPDEETVKSVARYLRERELCGVAVVFVPSERYIPRLAPAGGGGPGERQSLLTALAAVATLAAAALLLHRGSRR</sequence>
<organism evidence="2 3">
    <name type="scientific">Pyrobaculum ferrireducens</name>
    <dbReference type="NCBI Taxonomy" id="1104324"/>
    <lineage>
        <taxon>Archaea</taxon>
        <taxon>Thermoproteota</taxon>
        <taxon>Thermoprotei</taxon>
        <taxon>Thermoproteales</taxon>
        <taxon>Thermoproteaceae</taxon>
        <taxon>Pyrobaculum</taxon>
    </lineage>
</organism>
<dbReference type="HOGENOM" id="CLU_971880_0_0_2"/>
<keyword evidence="1" id="KW-0812">Transmembrane</keyword>
<feature type="transmembrane region" description="Helical" evidence="1">
    <location>
        <begin position="263"/>
        <end position="280"/>
    </location>
</feature>
<evidence type="ECO:0000313" key="2">
    <source>
        <dbReference type="EMBL" id="AET34197.1"/>
    </source>
</evidence>
<protein>
    <submittedName>
        <fullName evidence="2">Uncharacterized protein</fullName>
    </submittedName>
</protein>
<keyword evidence="1" id="KW-0472">Membrane</keyword>
<dbReference type="eggNOG" id="arCOG09781">
    <property type="taxonomic scope" value="Archaea"/>
</dbReference>
<proteinExistence type="predicted"/>
<reference evidence="2 3" key="1">
    <citation type="journal article" date="2012" name="J. Bacteriol.">
        <title>Complete genome sequence of strain 1860, a crenarchaeon of the genus pyrobaculum able to grow with various electron acceptors.</title>
        <authorList>
            <person name="Mardanov A.V."/>
            <person name="Gumerov V.M."/>
            <person name="Slobodkina G.B."/>
            <person name="Beletsky A.V."/>
            <person name="Bonch-Osmolovskaya E.A."/>
            <person name="Ravin N.V."/>
            <person name="Skryabin K.G."/>
        </authorList>
    </citation>
    <scope>NUCLEOTIDE SEQUENCE [LARGE SCALE GENOMIC DNA]</scope>
    <source>
        <strain evidence="2 3">1860</strain>
    </source>
</reference>
<keyword evidence="3" id="KW-1185">Reference proteome</keyword>
<accession>G7VF32</accession>
<gene>
    <name evidence="2" type="ORF">P186_2821</name>
</gene>
<evidence type="ECO:0000313" key="3">
    <source>
        <dbReference type="Proteomes" id="UP000005867"/>
    </source>
</evidence>
<dbReference type="KEGG" id="pyr:P186_2821"/>
<dbReference type="AlphaFoldDB" id="G7VF32"/>
<dbReference type="BioCyc" id="PSP1104324:GJSN-2758-MONOMER"/>
<keyword evidence="1" id="KW-1133">Transmembrane helix</keyword>
<dbReference type="EMBL" id="CP003098">
    <property type="protein sequence ID" value="AET34197.1"/>
    <property type="molecule type" value="Genomic_DNA"/>
</dbReference>